<organism evidence="1 2">
    <name type="scientific">Adineta steineri</name>
    <dbReference type="NCBI Taxonomy" id="433720"/>
    <lineage>
        <taxon>Eukaryota</taxon>
        <taxon>Metazoa</taxon>
        <taxon>Spiralia</taxon>
        <taxon>Gnathifera</taxon>
        <taxon>Rotifera</taxon>
        <taxon>Eurotatoria</taxon>
        <taxon>Bdelloidea</taxon>
        <taxon>Adinetida</taxon>
        <taxon>Adinetidae</taxon>
        <taxon>Adineta</taxon>
    </lineage>
</organism>
<comment type="caution">
    <text evidence="1">The sequence shown here is derived from an EMBL/GenBank/DDBJ whole genome shotgun (WGS) entry which is preliminary data.</text>
</comment>
<dbReference type="InterPro" id="IPR013320">
    <property type="entry name" value="ConA-like_dom_sf"/>
</dbReference>
<accession>A0A815BTZ4</accession>
<dbReference type="PANTHER" id="PTHR47635:SF2">
    <property type="entry name" value="LAMG-LIKE JELLYROLL FOLD DOMAIN-CONTAINING PROTEIN"/>
    <property type="match status" value="1"/>
</dbReference>
<gene>
    <name evidence="1" type="ORF">IZO911_LOCUS32619</name>
</gene>
<dbReference type="Proteomes" id="UP000663860">
    <property type="component" value="Unassembled WGS sequence"/>
</dbReference>
<evidence type="ECO:0000313" key="2">
    <source>
        <dbReference type="Proteomes" id="UP000663860"/>
    </source>
</evidence>
<dbReference type="EMBL" id="CAJNOE010000571">
    <property type="protein sequence ID" value="CAF1274605.1"/>
    <property type="molecule type" value="Genomic_DNA"/>
</dbReference>
<protein>
    <submittedName>
        <fullName evidence="1">Uncharacterized protein</fullName>
    </submittedName>
</protein>
<reference evidence="1" key="1">
    <citation type="submission" date="2021-02" db="EMBL/GenBank/DDBJ databases">
        <authorList>
            <person name="Nowell W R."/>
        </authorList>
    </citation>
    <scope>NUCLEOTIDE SEQUENCE</scope>
</reference>
<name>A0A815BTZ4_9BILA</name>
<dbReference type="Gene3D" id="2.60.120.200">
    <property type="match status" value="2"/>
</dbReference>
<dbReference type="AlphaFoldDB" id="A0A815BTZ4"/>
<sequence>MDVYQNAQFQPVTLGSLLIELDFITVQNECVCQCYTYSCTTGIFFGNNQTCVLYSAYLWEGQLQLTTDNLTSVFTFPDSNTNNNSNNLPQIIEWLFDGDFNDVYNRYNGNPVANNAITWISPGYAGYGSAVYFQSTNYSLVNHYLNLTATSFTISAWIYMPFINTAPTWSYFYLLSHCQTVVQDKCLHVAVSKGKLLLGFCTDDLVGSTTINTNQWYHVAYTYNRSTSEQKVYLNGYLDGSRVSTGPYIGNPSVMIIGPLPYMSWVTDNNGYIDKIIFVPRIKSNDALLTEATLVAYYPFDNTYLDAGPNQINNLTTINTIFNPNGRFNQALVINSTNSSYLQITGFYYLGKSNYTYSFSIWICPFTNNGTILQVSSPSGWCVPMIGFDTMGYLTVQTLGESGFYSTSFNNETLPLNVWSHIGMTYSISNGIRLFVNGSLVNKNNLVFDYLASDEMTAITIGTCLQSNQCSINATTIVLSQFQGQIDELKIFARELTNYEIHVLASE</sequence>
<dbReference type="PANTHER" id="PTHR47635">
    <property type="entry name" value="CUB DOMAIN-CONTAINING PROTEIN"/>
    <property type="match status" value="1"/>
</dbReference>
<evidence type="ECO:0000313" key="1">
    <source>
        <dbReference type="EMBL" id="CAF1274605.1"/>
    </source>
</evidence>
<dbReference type="Pfam" id="PF13385">
    <property type="entry name" value="Laminin_G_3"/>
    <property type="match status" value="2"/>
</dbReference>
<proteinExistence type="predicted"/>
<dbReference type="SUPFAM" id="SSF49899">
    <property type="entry name" value="Concanavalin A-like lectins/glucanases"/>
    <property type="match status" value="2"/>
</dbReference>